<dbReference type="EMBL" id="MU005592">
    <property type="protein sequence ID" value="KAF2681248.1"/>
    <property type="molecule type" value="Genomic_DNA"/>
</dbReference>
<feature type="domain" description="Heterokaryon incompatibility" evidence="1">
    <location>
        <begin position="1"/>
        <end position="89"/>
    </location>
</feature>
<dbReference type="AlphaFoldDB" id="A0A6G1IT21"/>
<dbReference type="OrthoDB" id="5135333at2759"/>
<dbReference type="InterPro" id="IPR010730">
    <property type="entry name" value="HET"/>
</dbReference>
<dbReference type="PANTHER" id="PTHR33112:SF12">
    <property type="entry name" value="HETEROKARYON INCOMPATIBILITY DOMAIN-CONTAINING PROTEIN"/>
    <property type="match status" value="1"/>
</dbReference>
<dbReference type="Proteomes" id="UP000799291">
    <property type="component" value="Unassembled WGS sequence"/>
</dbReference>
<accession>A0A6G1IT21</accession>
<evidence type="ECO:0000313" key="2">
    <source>
        <dbReference type="EMBL" id="KAF2681248.1"/>
    </source>
</evidence>
<sequence>VDALCIVQDDGDEKHHQISRMDQIYSSAYITLVAAEGECAGSGLSRVSLGSKSEPRTFTADGMTYEIGEYNKDILKRSKWMTRGWTFQELVLSLRSLFFTRTQVFFYC</sequence>
<dbReference type="Pfam" id="PF06985">
    <property type="entry name" value="HET"/>
    <property type="match status" value="1"/>
</dbReference>
<proteinExistence type="predicted"/>
<keyword evidence="3" id="KW-1185">Reference proteome</keyword>
<organism evidence="2 3">
    <name type="scientific">Lentithecium fluviatile CBS 122367</name>
    <dbReference type="NCBI Taxonomy" id="1168545"/>
    <lineage>
        <taxon>Eukaryota</taxon>
        <taxon>Fungi</taxon>
        <taxon>Dikarya</taxon>
        <taxon>Ascomycota</taxon>
        <taxon>Pezizomycotina</taxon>
        <taxon>Dothideomycetes</taxon>
        <taxon>Pleosporomycetidae</taxon>
        <taxon>Pleosporales</taxon>
        <taxon>Massarineae</taxon>
        <taxon>Lentitheciaceae</taxon>
        <taxon>Lentithecium</taxon>
    </lineage>
</organism>
<protein>
    <submittedName>
        <fullName evidence="2">Heterokaryon incompatibility</fullName>
    </submittedName>
</protein>
<name>A0A6G1IT21_9PLEO</name>
<reference evidence="2" key="1">
    <citation type="journal article" date="2020" name="Stud. Mycol.">
        <title>101 Dothideomycetes genomes: a test case for predicting lifestyles and emergence of pathogens.</title>
        <authorList>
            <person name="Haridas S."/>
            <person name="Albert R."/>
            <person name="Binder M."/>
            <person name="Bloem J."/>
            <person name="Labutti K."/>
            <person name="Salamov A."/>
            <person name="Andreopoulos B."/>
            <person name="Baker S."/>
            <person name="Barry K."/>
            <person name="Bills G."/>
            <person name="Bluhm B."/>
            <person name="Cannon C."/>
            <person name="Castanera R."/>
            <person name="Culley D."/>
            <person name="Daum C."/>
            <person name="Ezra D."/>
            <person name="Gonzalez J."/>
            <person name="Henrissat B."/>
            <person name="Kuo A."/>
            <person name="Liang C."/>
            <person name="Lipzen A."/>
            <person name="Lutzoni F."/>
            <person name="Magnuson J."/>
            <person name="Mondo S."/>
            <person name="Nolan M."/>
            <person name="Ohm R."/>
            <person name="Pangilinan J."/>
            <person name="Park H.-J."/>
            <person name="Ramirez L."/>
            <person name="Alfaro M."/>
            <person name="Sun H."/>
            <person name="Tritt A."/>
            <person name="Yoshinaga Y."/>
            <person name="Zwiers L.-H."/>
            <person name="Turgeon B."/>
            <person name="Goodwin S."/>
            <person name="Spatafora J."/>
            <person name="Crous P."/>
            <person name="Grigoriev I."/>
        </authorList>
    </citation>
    <scope>NUCLEOTIDE SEQUENCE</scope>
    <source>
        <strain evidence="2">CBS 122367</strain>
    </source>
</reference>
<feature type="non-terminal residue" evidence="2">
    <location>
        <position position="108"/>
    </location>
</feature>
<evidence type="ECO:0000259" key="1">
    <source>
        <dbReference type="Pfam" id="PF06985"/>
    </source>
</evidence>
<gene>
    <name evidence="2" type="ORF">K458DRAFT_283027</name>
</gene>
<feature type="non-terminal residue" evidence="2">
    <location>
        <position position="1"/>
    </location>
</feature>
<dbReference type="PANTHER" id="PTHR33112">
    <property type="entry name" value="DOMAIN PROTEIN, PUTATIVE-RELATED"/>
    <property type="match status" value="1"/>
</dbReference>
<evidence type="ECO:0000313" key="3">
    <source>
        <dbReference type="Proteomes" id="UP000799291"/>
    </source>
</evidence>